<reference evidence="8 9" key="1">
    <citation type="submission" date="2019-04" db="EMBL/GenBank/DDBJ databases">
        <authorList>
            <person name="Feng G."/>
            <person name="Zhang J."/>
            <person name="Zhu H."/>
        </authorList>
    </citation>
    <scope>NUCLEOTIDE SEQUENCE [LARGE SCALE GENOMIC DNA]</scope>
    <source>
        <strain evidence="8 9">JCM 19491</strain>
    </source>
</reference>
<comment type="subcellular location">
    <subcellularLocation>
        <location evidence="1 6">Cell membrane</location>
        <topology evidence="1 6">Multi-pass membrane protein</topology>
    </subcellularLocation>
</comment>
<feature type="transmembrane region" description="Helical" evidence="6">
    <location>
        <begin position="103"/>
        <end position="124"/>
    </location>
</feature>
<comment type="caution">
    <text evidence="8">The sequence shown here is derived from an EMBL/GenBank/DDBJ whole genome shotgun (WGS) entry which is preliminary data.</text>
</comment>
<proteinExistence type="inferred from homology"/>
<keyword evidence="5 6" id="KW-0472">Membrane</keyword>
<keyword evidence="4 6" id="KW-1133">Transmembrane helix</keyword>
<dbReference type="Proteomes" id="UP000298284">
    <property type="component" value="Unassembled WGS sequence"/>
</dbReference>
<dbReference type="GO" id="GO:0005886">
    <property type="term" value="C:plasma membrane"/>
    <property type="evidence" value="ECO:0007669"/>
    <property type="project" value="UniProtKB-SubCell"/>
</dbReference>
<dbReference type="EMBL" id="SRKZ01000004">
    <property type="protein sequence ID" value="TGD79457.1"/>
    <property type="molecule type" value="Genomic_DNA"/>
</dbReference>
<evidence type="ECO:0000256" key="6">
    <source>
        <dbReference type="RuleBase" id="RU366058"/>
    </source>
</evidence>
<dbReference type="PANTHER" id="PTHR12677">
    <property type="entry name" value="GOLGI APPARATUS MEMBRANE PROTEIN TVP38-RELATED"/>
    <property type="match status" value="1"/>
</dbReference>
<evidence type="ECO:0000256" key="2">
    <source>
        <dbReference type="ARBA" id="ARBA00022475"/>
    </source>
</evidence>
<feature type="transmembrane region" description="Helical" evidence="6">
    <location>
        <begin position="66"/>
        <end position="97"/>
    </location>
</feature>
<dbReference type="Pfam" id="PF09335">
    <property type="entry name" value="VTT_dom"/>
    <property type="match status" value="1"/>
</dbReference>
<feature type="transmembrane region" description="Helical" evidence="6">
    <location>
        <begin position="181"/>
        <end position="201"/>
    </location>
</feature>
<organism evidence="8 9">
    <name type="scientific">Hymenobacter wooponensis</name>
    <dbReference type="NCBI Taxonomy" id="1525360"/>
    <lineage>
        <taxon>Bacteria</taxon>
        <taxon>Pseudomonadati</taxon>
        <taxon>Bacteroidota</taxon>
        <taxon>Cytophagia</taxon>
        <taxon>Cytophagales</taxon>
        <taxon>Hymenobacteraceae</taxon>
        <taxon>Hymenobacter</taxon>
    </lineage>
</organism>
<keyword evidence="2 6" id="KW-1003">Cell membrane</keyword>
<comment type="similarity">
    <text evidence="6">Belongs to the TVP38/TMEM64 family.</text>
</comment>
<sequence length="241" mass="26213">MTSPTAPAATANKRSSRAPLYGTLLLVAILVACWFFWPAFQAAIREAYDVLSSGEQKRISAWMHQFGFWGPIVLVVAMVVQMFLFVVNVVLLILVAILAYGPWWGSLLALAGIIVASSVGYGLGHMLGESFVTKVLGQKAEQKMADIVERYGVWAVVIARLSPALSDDAISFVAGLARMGYLKFMAATVAGVIPLIALLAYLGENSQRLKTGLLWVTGISLLLFGAYIWWDKRRTKANKSA</sequence>
<dbReference type="AlphaFoldDB" id="A0A4Z0MJF2"/>
<evidence type="ECO:0000313" key="8">
    <source>
        <dbReference type="EMBL" id="TGD79457.1"/>
    </source>
</evidence>
<name>A0A4Z0MJF2_9BACT</name>
<evidence type="ECO:0000313" key="9">
    <source>
        <dbReference type="Proteomes" id="UP000298284"/>
    </source>
</evidence>
<keyword evidence="9" id="KW-1185">Reference proteome</keyword>
<evidence type="ECO:0000256" key="5">
    <source>
        <dbReference type="ARBA" id="ARBA00023136"/>
    </source>
</evidence>
<evidence type="ECO:0000256" key="1">
    <source>
        <dbReference type="ARBA" id="ARBA00004651"/>
    </source>
</evidence>
<keyword evidence="3 6" id="KW-0812">Transmembrane</keyword>
<dbReference type="InterPro" id="IPR015414">
    <property type="entry name" value="TMEM64"/>
</dbReference>
<accession>A0A4Z0MJF2</accession>
<dbReference type="PANTHER" id="PTHR12677:SF59">
    <property type="entry name" value="GOLGI APPARATUS MEMBRANE PROTEIN TVP38-RELATED"/>
    <property type="match status" value="1"/>
</dbReference>
<dbReference type="RefSeq" id="WP_135531204.1">
    <property type="nucleotide sequence ID" value="NZ_SRKZ01000004.1"/>
</dbReference>
<dbReference type="InterPro" id="IPR032816">
    <property type="entry name" value="VTT_dom"/>
</dbReference>
<feature type="transmembrane region" description="Helical" evidence="6">
    <location>
        <begin position="20"/>
        <end position="37"/>
    </location>
</feature>
<evidence type="ECO:0000256" key="3">
    <source>
        <dbReference type="ARBA" id="ARBA00022692"/>
    </source>
</evidence>
<evidence type="ECO:0000256" key="4">
    <source>
        <dbReference type="ARBA" id="ARBA00022989"/>
    </source>
</evidence>
<feature type="transmembrane region" description="Helical" evidence="6">
    <location>
        <begin position="213"/>
        <end position="230"/>
    </location>
</feature>
<dbReference type="OrthoDB" id="9812980at2"/>
<evidence type="ECO:0000259" key="7">
    <source>
        <dbReference type="Pfam" id="PF09335"/>
    </source>
</evidence>
<feature type="domain" description="VTT" evidence="7">
    <location>
        <begin position="89"/>
        <end position="204"/>
    </location>
</feature>
<protein>
    <recommendedName>
        <fullName evidence="6">TVP38/TMEM64 family membrane protein</fullName>
    </recommendedName>
</protein>
<gene>
    <name evidence="8" type="ORF">EU557_14605</name>
</gene>